<reference evidence="27 28" key="1">
    <citation type="journal article" date="2021" name="G3 (Bethesda)">
        <title>Improved contiguity of the threespine stickleback genome using long-read sequencing.</title>
        <authorList>
            <person name="Nath S."/>
            <person name="Shaw D.E."/>
            <person name="White M.A."/>
        </authorList>
    </citation>
    <scope>NUCLEOTIDE SEQUENCE [LARGE SCALE GENOMIC DNA]</scope>
    <source>
        <strain evidence="27 28">Lake Benthic</strain>
    </source>
</reference>
<dbReference type="PANTHER" id="PTHR24411">
    <property type="entry name" value="NUCLEAR FACTOR ERYTHROID 2-RELATED FACTOR"/>
    <property type="match status" value="1"/>
</dbReference>
<protein>
    <recommendedName>
        <fullName evidence="5">Endoplasmic reticulum membrane sensor NFE2L1</fullName>
    </recommendedName>
    <alternativeName>
        <fullName evidence="24">Nuclear factor erythroid 2-related factor 1</fullName>
    </alternativeName>
    <alternativeName>
        <fullName evidence="23">Nuclear factor, erythroid derived 2, like 1</fullName>
    </alternativeName>
</protein>
<keyword evidence="14" id="KW-0446">Lipid-binding</keyword>
<keyword evidence="22" id="KW-0539">Nucleus</keyword>
<evidence type="ECO:0000256" key="9">
    <source>
        <dbReference type="ARBA" id="ARBA00022824"/>
    </source>
</evidence>
<dbReference type="PANTHER" id="PTHR24411:SF31">
    <property type="entry name" value="ENDOPLASMIC RETICULUM MEMBRANE SENSOR NFE2L1"/>
    <property type="match status" value="1"/>
</dbReference>
<evidence type="ECO:0000256" key="19">
    <source>
        <dbReference type="ARBA" id="ARBA00023166"/>
    </source>
</evidence>
<evidence type="ECO:0000256" key="1">
    <source>
        <dbReference type="ARBA" id="ARBA00004123"/>
    </source>
</evidence>
<evidence type="ECO:0000256" key="12">
    <source>
        <dbReference type="ARBA" id="ARBA00023015"/>
    </source>
</evidence>
<dbReference type="Gene3D" id="1.10.880.10">
    <property type="entry name" value="Transcription factor, Skn-1-like, DNA-binding domain"/>
    <property type="match status" value="1"/>
</dbReference>
<evidence type="ECO:0000313" key="28">
    <source>
        <dbReference type="Proteomes" id="UP000007635"/>
    </source>
</evidence>
<keyword evidence="10" id="KW-0735">Signal-anchor</keyword>
<keyword evidence="8" id="KW-0812">Transmembrane</keyword>
<keyword evidence="19" id="KW-1207">Sterol metabolism</keyword>
<keyword evidence="16" id="KW-0472">Membrane</keyword>
<evidence type="ECO:0000256" key="11">
    <source>
        <dbReference type="ARBA" id="ARBA00022989"/>
    </source>
</evidence>
<reference evidence="27" key="3">
    <citation type="submission" date="2025-09" db="UniProtKB">
        <authorList>
            <consortium name="Ensembl"/>
        </authorList>
    </citation>
    <scope>IDENTIFICATION</scope>
</reference>
<dbReference type="Pfam" id="PF03131">
    <property type="entry name" value="bZIP_Maf"/>
    <property type="match status" value="1"/>
</dbReference>
<evidence type="ECO:0000256" key="22">
    <source>
        <dbReference type="ARBA" id="ARBA00023242"/>
    </source>
</evidence>
<dbReference type="PROSITE" id="PS50217">
    <property type="entry name" value="BZIP"/>
    <property type="match status" value="1"/>
</dbReference>
<evidence type="ECO:0000256" key="7">
    <source>
        <dbReference type="ARBA" id="ARBA00022548"/>
    </source>
</evidence>
<evidence type="ECO:0000256" key="6">
    <source>
        <dbReference type="ARBA" id="ARBA00022491"/>
    </source>
</evidence>
<evidence type="ECO:0000256" key="10">
    <source>
        <dbReference type="ARBA" id="ARBA00022968"/>
    </source>
</evidence>
<keyword evidence="18" id="KW-0804">Transcription</keyword>
<evidence type="ECO:0000256" key="17">
    <source>
        <dbReference type="ARBA" id="ARBA00023159"/>
    </source>
</evidence>
<name>A0AAQ4RML1_GASAC</name>
<evidence type="ECO:0000256" key="18">
    <source>
        <dbReference type="ARBA" id="ARBA00023163"/>
    </source>
</evidence>
<dbReference type="InterPro" id="IPR004827">
    <property type="entry name" value="bZIP"/>
</dbReference>
<evidence type="ECO:0000256" key="5">
    <source>
        <dbReference type="ARBA" id="ARBA00020485"/>
    </source>
</evidence>
<evidence type="ECO:0000256" key="25">
    <source>
        <dbReference type="SAM" id="MobiDB-lite"/>
    </source>
</evidence>
<evidence type="ECO:0000256" key="23">
    <source>
        <dbReference type="ARBA" id="ARBA00030985"/>
    </source>
</evidence>
<keyword evidence="7" id="KW-0153">Cholesterol metabolism</keyword>
<feature type="region of interest" description="Disordered" evidence="25">
    <location>
        <begin position="190"/>
        <end position="211"/>
    </location>
</feature>
<evidence type="ECO:0000256" key="2">
    <source>
        <dbReference type="ARBA" id="ARBA00004643"/>
    </source>
</evidence>
<keyword evidence="15" id="KW-0238">DNA-binding</keyword>
<dbReference type="PROSITE" id="PS00036">
    <property type="entry name" value="BZIP_BASIC"/>
    <property type="match status" value="1"/>
</dbReference>
<accession>A0AAQ4RML1</accession>
<evidence type="ECO:0000256" key="16">
    <source>
        <dbReference type="ARBA" id="ARBA00023136"/>
    </source>
</evidence>
<dbReference type="GO" id="GO:0000978">
    <property type="term" value="F:RNA polymerase II cis-regulatory region sequence-specific DNA binding"/>
    <property type="evidence" value="ECO:0007669"/>
    <property type="project" value="InterPro"/>
</dbReference>
<dbReference type="SUPFAM" id="SSF47454">
    <property type="entry name" value="A DNA-binding domain in eukaryotic transcription factors"/>
    <property type="match status" value="1"/>
</dbReference>
<evidence type="ECO:0000256" key="20">
    <source>
        <dbReference type="ARBA" id="ARBA00023180"/>
    </source>
</evidence>
<sequence length="363" mass="41518">MKDSALKWQPSWKRRVSLGVKLPNNKLVEMLTTQTLASQSWKIMVNQGDIRVIKWSQSRPFIVTISDKIYNYLSFRSLLMSNSSKPYKTLDLTVTFPRFLLLDVAVEADSDSGLSLDFSRSPASPCASEAYSYSSSSTSSSSCMSQEMGAVGGGYPEDVKTPFPANYGDNKLYNSFRWLEYISHDHSYNQPWSSASSPSQKSKTWSRDEKRARSRKIPFSNELIVNLPVEEFNDLLANYQLNEEQLTLVRDIRRRGKNKIAAQNCRKRKLNVLYDLEDSVSGLRRYRSRLLREKQEALKNLQERKRQLGVLYQDIFSRLRDDDGMPLSAMEYLLHFGSDGNISVVSHQALTGVGSNHKQSRTY</sequence>
<dbReference type="FunFam" id="1.10.880.10:FF:000004">
    <property type="entry name" value="Nuclear factor, erythroid 2"/>
    <property type="match status" value="1"/>
</dbReference>
<dbReference type="GO" id="GO:0008289">
    <property type="term" value="F:lipid binding"/>
    <property type="evidence" value="ECO:0007669"/>
    <property type="project" value="UniProtKB-KW"/>
</dbReference>
<evidence type="ECO:0000256" key="13">
    <source>
        <dbReference type="ARBA" id="ARBA00023098"/>
    </source>
</evidence>
<evidence type="ECO:0000313" key="27">
    <source>
        <dbReference type="Ensembl" id="ENSGACP00000064894.1"/>
    </source>
</evidence>
<dbReference type="InterPro" id="IPR047167">
    <property type="entry name" value="NFE2-like"/>
</dbReference>
<evidence type="ECO:0000259" key="26">
    <source>
        <dbReference type="PROSITE" id="PS50217"/>
    </source>
</evidence>
<keyword evidence="13" id="KW-0443">Lipid metabolism</keyword>
<dbReference type="Ensembl" id="ENSGACT00000078666.1">
    <property type="protein sequence ID" value="ENSGACP00000064894.1"/>
    <property type="gene ID" value="ENSGACG00000005644.2"/>
</dbReference>
<organism evidence="27 28">
    <name type="scientific">Gasterosteus aculeatus aculeatus</name>
    <name type="common">three-spined stickleback</name>
    <dbReference type="NCBI Taxonomy" id="481459"/>
    <lineage>
        <taxon>Eukaryota</taxon>
        <taxon>Metazoa</taxon>
        <taxon>Chordata</taxon>
        <taxon>Craniata</taxon>
        <taxon>Vertebrata</taxon>
        <taxon>Euteleostomi</taxon>
        <taxon>Actinopterygii</taxon>
        <taxon>Neopterygii</taxon>
        <taxon>Teleostei</taxon>
        <taxon>Neoteleostei</taxon>
        <taxon>Acanthomorphata</taxon>
        <taxon>Eupercaria</taxon>
        <taxon>Perciformes</taxon>
        <taxon>Cottioidei</taxon>
        <taxon>Gasterosteales</taxon>
        <taxon>Gasterosteidae</taxon>
        <taxon>Gasterosteus</taxon>
    </lineage>
</organism>
<evidence type="ECO:0000256" key="8">
    <source>
        <dbReference type="ARBA" id="ARBA00022692"/>
    </source>
</evidence>
<keyword evidence="11" id="KW-1133">Transmembrane helix</keyword>
<keyword evidence="28" id="KW-1185">Reference proteome</keyword>
<evidence type="ECO:0000256" key="24">
    <source>
        <dbReference type="ARBA" id="ARBA00031659"/>
    </source>
</evidence>
<dbReference type="GeneTree" id="ENSGT00950000182892"/>
<comment type="similarity">
    <text evidence="4">Belongs to the bZIP family. CNC subfamily.</text>
</comment>
<keyword evidence="21" id="KW-0753">Steroid metabolism</keyword>
<keyword evidence="9" id="KW-0256">Endoplasmic reticulum</keyword>
<feature type="compositionally biased region" description="Low complexity" evidence="25">
    <location>
        <begin position="190"/>
        <end position="203"/>
    </location>
</feature>
<dbReference type="GO" id="GO:0000981">
    <property type="term" value="F:DNA-binding transcription factor activity, RNA polymerase II-specific"/>
    <property type="evidence" value="ECO:0007669"/>
    <property type="project" value="TreeGrafter"/>
</dbReference>
<dbReference type="AlphaFoldDB" id="A0AAQ4RML1"/>
<reference evidence="27" key="2">
    <citation type="submission" date="2025-08" db="UniProtKB">
        <authorList>
            <consortium name="Ensembl"/>
        </authorList>
    </citation>
    <scope>IDENTIFICATION</scope>
</reference>
<dbReference type="GO" id="GO:0008203">
    <property type="term" value="P:cholesterol metabolic process"/>
    <property type="evidence" value="ECO:0007669"/>
    <property type="project" value="UniProtKB-KW"/>
</dbReference>
<evidence type="ECO:0000256" key="14">
    <source>
        <dbReference type="ARBA" id="ARBA00023121"/>
    </source>
</evidence>
<proteinExistence type="inferred from homology"/>
<keyword evidence="12" id="KW-0805">Transcription regulation</keyword>
<evidence type="ECO:0000256" key="4">
    <source>
        <dbReference type="ARBA" id="ARBA00008157"/>
    </source>
</evidence>
<keyword evidence="6" id="KW-0678">Repressor</keyword>
<evidence type="ECO:0000256" key="21">
    <source>
        <dbReference type="ARBA" id="ARBA00023221"/>
    </source>
</evidence>
<dbReference type="Proteomes" id="UP000007635">
    <property type="component" value="Chromosome XI"/>
</dbReference>
<dbReference type="GO" id="GO:0005789">
    <property type="term" value="C:endoplasmic reticulum membrane"/>
    <property type="evidence" value="ECO:0007669"/>
    <property type="project" value="UniProtKB-SubCell"/>
</dbReference>
<keyword evidence="17" id="KW-0010">Activator</keyword>
<dbReference type="InterPro" id="IPR008917">
    <property type="entry name" value="TF_DNA-bd_sf"/>
</dbReference>
<dbReference type="GO" id="GO:0005634">
    <property type="term" value="C:nucleus"/>
    <property type="evidence" value="ECO:0007669"/>
    <property type="project" value="UniProtKB-SubCell"/>
</dbReference>
<keyword evidence="20" id="KW-0325">Glycoprotein</keyword>
<feature type="domain" description="BZIP" evidence="26">
    <location>
        <begin position="248"/>
        <end position="311"/>
    </location>
</feature>
<dbReference type="SMART" id="SM00338">
    <property type="entry name" value="BRLZ"/>
    <property type="match status" value="1"/>
</dbReference>
<comment type="subcellular location">
    <subcellularLocation>
        <location evidence="3">Endoplasmic reticulum membrane</location>
        <topology evidence="3">Single-pass type II membrane protein</topology>
    </subcellularLocation>
    <subcellularLocation>
        <location evidence="2">Endoplasmic reticulum membrane</location>
        <topology evidence="2">Single-pass type III membrane protein</topology>
    </subcellularLocation>
    <subcellularLocation>
        <location evidence="1">Nucleus</location>
    </subcellularLocation>
</comment>
<evidence type="ECO:0000256" key="3">
    <source>
        <dbReference type="ARBA" id="ARBA00004648"/>
    </source>
</evidence>
<dbReference type="InterPro" id="IPR004826">
    <property type="entry name" value="bZIP_Maf"/>
</dbReference>
<evidence type="ECO:0000256" key="15">
    <source>
        <dbReference type="ARBA" id="ARBA00023125"/>
    </source>
</evidence>